<reference evidence="1" key="2">
    <citation type="submission" date="2023-06" db="EMBL/GenBank/DDBJ databases">
        <authorList>
            <consortium name="Lawrence Berkeley National Laboratory"/>
            <person name="Haridas S."/>
            <person name="Hensen N."/>
            <person name="Bonometti L."/>
            <person name="Westerberg I."/>
            <person name="Brannstrom I.O."/>
            <person name="Guillou S."/>
            <person name="Cros-Aarteil S."/>
            <person name="Calhoun S."/>
            <person name="Kuo A."/>
            <person name="Mondo S."/>
            <person name="Pangilinan J."/>
            <person name="Riley R."/>
            <person name="Labutti K."/>
            <person name="Andreopoulos B."/>
            <person name="Lipzen A."/>
            <person name="Chen C."/>
            <person name="Yanf M."/>
            <person name="Daum C."/>
            <person name="Ng V."/>
            <person name="Clum A."/>
            <person name="Steindorff A."/>
            <person name="Ohm R."/>
            <person name="Martin F."/>
            <person name="Silar P."/>
            <person name="Natvig D."/>
            <person name="Lalanne C."/>
            <person name="Gautier V."/>
            <person name="Ament-Velasquez S.L."/>
            <person name="Kruys A."/>
            <person name="Hutchinson M.I."/>
            <person name="Powell A.J."/>
            <person name="Barry K."/>
            <person name="Miller A.N."/>
            <person name="Grigoriev I.V."/>
            <person name="Debuchy R."/>
            <person name="Gladieux P."/>
            <person name="Thoren M.H."/>
            <person name="Johannesson H."/>
        </authorList>
    </citation>
    <scope>NUCLEOTIDE SEQUENCE</scope>
    <source>
        <strain evidence="1">CBS 955.72</strain>
    </source>
</reference>
<gene>
    <name evidence="1" type="ORF">B0T25DRAFT_544314</name>
</gene>
<name>A0AAJ0HJ73_9PEZI</name>
<protein>
    <submittedName>
        <fullName evidence="1">Uncharacterized protein</fullName>
    </submittedName>
</protein>
<sequence>MFLPILFLLPFSLAADIILYQPGSCSTPNPSIRCTNIAPGTCCQAPSPWCGVMGCDGCAPGTFLFTYSNHSCTDGNHAWCVEPDADAGSSKCCLDLGTRDYCGGSWDEGWAASGGSATKSTAVAATGSTPLGRRECAEPNFMSFVDGQGVWQDIHLPAGSLGQATRLYMDGEWEKLRWFGEWVNRTQAD</sequence>
<keyword evidence="2" id="KW-1185">Reference proteome</keyword>
<dbReference type="AlphaFoldDB" id="A0AAJ0HJ73"/>
<evidence type="ECO:0000313" key="1">
    <source>
        <dbReference type="EMBL" id="KAK3353359.1"/>
    </source>
</evidence>
<dbReference type="EMBL" id="JAUIQD010000004">
    <property type="protein sequence ID" value="KAK3353359.1"/>
    <property type="molecule type" value="Genomic_DNA"/>
</dbReference>
<organism evidence="1 2">
    <name type="scientific">Lasiosphaeria hispida</name>
    <dbReference type="NCBI Taxonomy" id="260671"/>
    <lineage>
        <taxon>Eukaryota</taxon>
        <taxon>Fungi</taxon>
        <taxon>Dikarya</taxon>
        <taxon>Ascomycota</taxon>
        <taxon>Pezizomycotina</taxon>
        <taxon>Sordariomycetes</taxon>
        <taxon>Sordariomycetidae</taxon>
        <taxon>Sordariales</taxon>
        <taxon>Lasiosphaeriaceae</taxon>
        <taxon>Lasiosphaeria</taxon>
    </lineage>
</organism>
<dbReference type="Proteomes" id="UP001275084">
    <property type="component" value="Unassembled WGS sequence"/>
</dbReference>
<proteinExistence type="predicted"/>
<comment type="caution">
    <text evidence="1">The sequence shown here is derived from an EMBL/GenBank/DDBJ whole genome shotgun (WGS) entry which is preliminary data.</text>
</comment>
<evidence type="ECO:0000313" key="2">
    <source>
        <dbReference type="Proteomes" id="UP001275084"/>
    </source>
</evidence>
<accession>A0AAJ0HJ73</accession>
<reference evidence="1" key="1">
    <citation type="journal article" date="2023" name="Mol. Phylogenet. Evol.">
        <title>Genome-scale phylogeny and comparative genomics of the fungal order Sordariales.</title>
        <authorList>
            <person name="Hensen N."/>
            <person name="Bonometti L."/>
            <person name="Westerberg I."/>
            <person name="Brannstrom I.O."/>
            <person name="Guillou S."/>
            <person name="Cros-Aarteil S."/>
            <person name="Calhoun S."/>
            <person name="Haridas S."/>
            <person name="Kuo A."/>
            <person name="Mondo S."/>
            <person name="Pangilinan J."/>
            <person name="Riley R."/>
            <person name="LaButti K."/>
            <person name="Andreopoulos B."/>
            <person name="Lipzen A."/>
            <person name="Chen C."/>
            <person name="Yan M."/>
            <person name="Daum C."/>
            <person name="Ng V."/>
            <person name="Clum A."/>
            <person name="Steindorff A."/>
            <person name="Ohm R.A."/>
            <person name="Martin F."/>
            <person name="Silar P."/>
            <person name="Natvig D.O."/>
            <person name="Lalanne C."/>
            <person name="Gautier V."/>
            <person name="Ament-Velasquez S.L."/>
            <person name="Kruys A."/>
            <person name="Hutchinson M.I."/>
            <person name="Powell A.J."/>
            <person name="Barry K."/>
            <person name="Miller A.N."/>
            <person name="Grigoriev I.V."/>
            <person name="Debuchy R."/>
            <person name="Gladieux P."/>
            <person name="Hiltunen Thoren M."/>
            <person name="Johannesson H."/>
        </authorList>
    </citation>
    <scope>NUCLEOTIDE SEQUENCE</scope>
    <source>
        <strain evidence="1">CBS 955.72</strain>
    </source>
</reference>